<dbReference type="OrthoDB" id="9813558at2"/>
<dbReference type="SUPFAM" id="SSF46785">
    <property type="entry name" value="Winged helix' DNA-binding domain"/>
    <property type="match status" value="1"/>
</dbReference>
<proteinExistence type="inferred from homology"/>
<dbReference type="InterPro" id="IPR036388">
    <property type="entry name" value="WH-like_DNA-bd_sf"/>
</dbReference>
<dbReference type="Proteomes" id="UP000067626">
    <property type="component" value="Chromosome"/>
</dbReference>
<evidence type="ECO:0000256" key="3">
    <source>
        <dbReference type="ARBA" id="ARBA00023125"/>
    </source>
</evidence>
<keyword evidence="2" id="KW-0805">Transcription regulation</keyword>
<keyword evidence="3" id="KW-0238">DNA-binding</keyword>
<organism evidence="6 7">
    <name type="scientific">Chondromyces crocatus</name>
    <dbReference type="NCBI Taxonomy" id="52"/>
    <lineage>
        <taxon>Bacteria</taxon>
        <taxon>Pseudomonadati</taxon>
        <taxon>Myxococcota</taxon>
        <taxon>Polyangia</taxon>
        <taxon>Polyangiales</taxon>
        <taxon>Polyangiaceae</taxon>
        <taxon>Chondromyces</taxon>
    </lineage>
</organism>
<dbReference type="EMBL" id="CP012159">
    <property type="protein sequence ID" value="AKT41232.1"/>
    <property type="molecule type" value="Genomic_DNA"/>
</dbReference>
<dbReference type="GO" id="GO:0045892">
    <property type="term" value="P:negative regulation of DNA-templated transcription"/>
    <property type="evidence" value="ECO:0007669"/>
    <property type="project" value="InterPro"/>
</dbReference>
<accession>A0A0K1EKP4</accession>
<reference evidence="6 7" key="1">
    <citation type="submission" date="2015-07" db="EMBL/GenBank/DDBJ databases">
        <title>Genome analysis of myxobacterium Chondromyces crocatus Cm c5 reveals a high potential for natural compound synthesis and the genetic basis for the loss of fruiting body formation.</title>
        <authorList>
            <person name="Zaburannyi N."/>
            <person name="Bunk B."/>
            <person name="Maier J."/>
            <person name="Overmann J."/>
            <person name="Mueller R."/>
        </authorList>
    </citation>
    <scope>NUCLEOTIDE SEQUENCE [LARGE SCALE GENOMIC DNA]</scope>
    <source>
        <strain evidence="6 7">Cm c5</strain>
    </source>
</reference>
<protein>
    <recommendedName>
        <fullName evidence="8">Transcriptional regulator</fullName>
    </recommendedName>
</protein>
<evidence type="ECO:0000256" key="1">
    <source>
        <dbReference type="ARBA" id="ARBA00011046"/>
    </source>
</evidence>
<evidence type="ECO:0000313" key="6">
    <source>
        <dbReference type="EMBL" id="AKT41232.1"/>
    </source>
</evidence>
<dbReference type="InterPro" id="IPR036390">
    <property type="entry name" value="WH_DNA-bd_sf"/>
</dbReference>
<keyword evidence="7" id="KW-1185">Reference proteome</keyword>
<evidence type="ECO:0000256" key="4">
    <source>
        <dbReference type="ARBA" id="ARBA00023163"/>
    </source>
</evidence>
<dbReference type="GO" id="GO:0003677">
    <property type="term" value="F:DNA binding"/>
    <property type="evidence" value="ECO:0007669"/>
    <property type="project" value="UniProtKB-KW"/>
</dbReference>
<dbReference type="PIRSF" id="PIRSF019455">
    <property type="entry name" value="CopR_AtkY"/>
    <property type="match status" value="1"/>
</dbReference>
<name>A0A0K1EKP4_CHOCO</name>
<dbReference type="Pfam" id="PF03965">
    <property type="entry name" value="Penicillinase_R"/>
    <property type="match status" value="1"/>
</dbReference>
<dbReference type="KEGG" id="ccro:CMC5_053930"/>
<dbReference type="STRING" id="52.CMC5_053930"/>
<gene>
    <name evidence="6" type="ORF">CMC5_053930</name>
</gene>
<feature type="region of interest" description="Disordered" evidence="5">
    <location>
        <begin position="118"/>
        <end position="151"/>
    </location>
</feature>
<evidence type="ECO:0000313" key="7">
    <source>
        <dbReference type="Proteomes" id="UP000067626"/>
    </source>
</evidence>
<comment type="similarity">
    <text evidence="1">Belongs to the BlaI transcriptional regulatory family.</text>
</comment>
<dbReference type="InterPro" id="IPR005650">
    <property type="entry name" value="BlaI_family"/>
</dbReference>
<evidence type="ECO:0008006" key="8">
    <source>
        <dbReference type="Google" id="ProtNLM"/>
    </source>
</evidence>
<dbReference type="AlphaFoldDB" id="A0A0K1EKP4"/>
<dbReference type="Gene3D" id="1.10.10.10">
    <property type="entry name" value="Winged helix-like DNA-binding domain superfamily/Winged helix DNA-binding domain"/>
    <property type="match status" value="1"/>
</dbReference>
<evidence type="ECO:0000256" key="2">
    <source>
        <dbReference type="ARBA" id="ARBA00023015"/>
    </source>
</evidence>
<keyword evidence="4" id="KW-0804">Transcription</keyword>
<dbReference type="Gene3D" id="1.10.4040.10">
    <property type="entry name" value="Penicillinase repressor domain"/>
    <property type="match status" value="1"/>
</dbReference>
<evidence type="ECO:0000256" key="5">
    <source>
        <dbReference type="SAM" id="MobiDB-lite"/>
    </source>
</evidence>
<sequence length="151" mass="16789">MPKTTQLGDLQLAIMQVLWELGEGTVTDVHQALLAERGLAPTTIATMLKKMADKGVVAHHADGRRFIYKPTVSREQVQRSMVAELTERLFGGDPAELVAHLISRNEIRPDELSALEQKIAAARAAETHRPEAKPTDPRTPDARPRKKEVKR</sequence>
<feature type="compositionally biased region" description="Basic and acidic residues" evidence="5">
    <location>
        <begin position="125"/>
        <end position="143"/>
    </location>
</feature>